<evidence type="ECO:0000313" key="1">
    <source>
        <dbReference type="Proteomes" id="UP000887565"/>
    </source>
</evidence>
<dbReference type="WBParaSite" id="nRc.2.0.1.t42305-RA">
    <property type="protein sequence ID" value="nRc.2.0.1.t42305-RA"/>
    <property type="gene ID" value="nRc.2.0.1.g42305"/>
</dbReference>
<reference evidence="2" key="1">
    <citation type="submission" date="2022-11" db="UniProtKB">
        <authorList>
            <consortium name="WormBaseParasite"/>
        </authorList>
    </citation>
    <scope>IDENTIFICATION</scope>
</reference>
<name>A0A915KTQ5_ROMCU</name>
<proteinExistence type="predicted"/>
<dbReference type="Proteomes" id="UP000887565">
    <property type="component" value="Unplaced"/>
</dbReference>
<accession>A0A915KTQ5</accession>
<organism evidence="1 2">
    <name type="scientific">Romanomermis culicivorax</name>
    <name type="common">Nematode worm</name>
    <dbReference type="NCBI Taxonomy" id="13658"/>
    <lineage>
        <taxon>Eukaryota</taxon>
        <taxon>Metazoa</taxon>
        <taxon>Ecdysozoa</taxon>
        <taxon>Nematoda</taxon>
        <taxon>Enoplea</taxon>
        <taxon>Dorylaimia</taxon>
        <taxon>Mermithida</taxon>
        <taxon>Mermithoidea</taxon>
        <taxon>Mermithidae</taxon>
        <taxon>Romanomermis</taxon>
    </lineage>
</organism>
<protein>
    <submittedName>
        <fullName evidence="2">Uncharacterized protein</fullName>
    </submittedName>
</protein>
<evidence type="ECO:0000313" key="2">
    <source>
        <dbReference type="WBParaSite" id="nRc.2.0.1.t42305-RA"/>
    </source>
</evidence>
<keyword evidence="1" id="KW-1185">Reference proteome</keyword>
<sequence>MCKVSQKSWSVGALFRGVMGVGEGFSNEVCEVAPLIDIIPTLIGRRISIVNIVAAVEEKVEACLKIGNCS</sequence>
<dbReference type="AlphaFoldDB" id="A0A915KTQ5"/>